<evidence type="ECO:0000313" key="2">
    <source>
        <dbReference type="Proteomes" id="UP001054837"/>
    </source>
</evidence>
<accession>A0AAV4V9U4</accession>
<evidence type="ECO:0000313" key="1">
    <source>
        <dbReference type="EMBL" id="GIY66424.1"/>
    </source>
</evidence>
<protein>
    <submittedName>
        <fullName evidence="1">Uncharacterized protein</fullName>
    </submittedName>
</protein>
<gene>
    <name evidence="1" type="ORF">CDAR_425981</name>
</gene>
<dbReference type="AlphaFoldDB" id="A0AAV4V9U4"/>
<feature type="non-terminal residue" evidence="1">
    <location>
        <position position="66"/>
    </location>
</feature>
<dbReference type="Proteomes" id="UP001054837">
    <property type="component" value="Unassembled WGS sequence"/>
</dbReference>
<proteinExistence type="predicted"/>
<reference evidence="1 2" key="1">
    <citation type="submission" date="2021-06" db="EMBL/GenBank/DDBJ databases">
        <title>Caerostris darwini draft genome.</title>
        <authorList>
            <person name="Kono N."/>
            <person name="Arakawa K."/>
        </authorList>
    </citation>
    <scope>NUCLEOTIDE SEQUENCE [LARGE SCALE GENOMIC DNA]</scope>
</reference>
<keyword evidence="2" id="KW-1185">Reference proteome</keyword>
<organism evidence="1 2">
    <name type="scientific">Caerostris darwini</name>
    <dbReference type="NCBI Taxonomy" id="1538125"/>
    <lineage>
        <taxon>Eukaryota</taxon>
        <taxon>Metazoa</taxon>
        <taxon>Ecdysozoa</taxon>
        <taxon>Arthropoda</taxon>
        <taxon>Chelicerata</taxon>
        <taxon>Arachnida</taxon>
        <taxon>Araneae</taxon>
        <taxon>Araneomorphae</taxon>
        <taxon>Entelegynae</taxon>
        <taxon>Araneoidea</taxon>
        <taxon>Araneidae</taxon>
        <taxon>Caerostris</taxon>
    </lineage>
</organism>
<sequence>MGPDAGMQDDGLLPSVPFEKIFKCRQSTYILPLKLAADRTLFHTPFSLYVLSRTDGQLISEGLMAP</sequence>
<comment type="caution">
    <text evidence="1">The sequence shown here is derived from an EMBL/GenBank/DDBJ whole genome shotgun (WGS) entry which is preliminary data.</text>
</comment>
<name>A0AAV4V9U4_9ARAC</name>
<dbReference type="EMBL" id="BPLQ01012597">
    <property type="protein sequence ID" value="GIY66424.1"/>
    <property type="molecule type" value="Genomic_DNA"/>
</dbReference>